<proteinExistence type="predicted"/>
<accession>A0A1A9R9C5</accession>
<evidence type="ECO:0000313" key="2">
    <source>
        <dbReference type="EMBL" id="OAM14886.1"/>
    </source>
</evidence>
<dbReference type="AlphaFoldDB" id="A0A1A9R9C5"/>
<evidence type="ECO:0000313" key="3">
    <source>
        <dbReference type="Proteomes" id="UP000077589"/>
    </source>
</evidence>
<comment type="caution">
    <text evidence="2">The sequence shown here is derived from an EMBL/GenBank/DDBJ whole genome shotgun (WGS) entry which is preliminary data.</text>
</comment>
<keyword evidence="1" id="KW-0732">Signal</keyword>
<gene>
    <name evidence="2" type="ORF">A7P90_11900</name>
</gene>
<dbReference type="RefSeq" id="WP_049259306.1">
    <property type="nucleotide sequence ID" value="NZ_JVFA01000099.1"/>
</dbReference>
<feature type="chain" id="PRO_5008395610" evidence="1">
    <location>
        <begin position="20"/>
        <end position="184"/>
    </location>
</feature>
<dbReference type="EMBL" id="LXSG01000049">
    <property type="protein sequence ID" value="OAM14886.1"/>
    <property type="molecule type" value="Genomic_DNA"/>
</dbReference>
<organism evidence="2 3">
    <name type="scientific">Eikenella corrodens</name>
    <dbReference type="NCBI Taxonomy" id="539"/>
    <lineage>
        <taxon>Bacteria</taxon>
        <taxon>Pseudomonadati</taxon>
        <taxon>Pseudomonadota</taxon>
        <taxon>Betaproteobacteria</taxon>
        <taxon>Neisseriales</taxon>
        <taxon>Neisseriaceae</taxon>
        <taxon>Eikenella</taxon>
    </lineage>
</organism>
<name>A0A1A9R9C5_EIKCO</name>
<dbReference type="Proteomes" id="UP000077589">
    <property type="component" value="Unassembled WGS sequence"/>
</dbReference>
<evidence type="ECO:0000256" key="1">
    <source>
        <dbReference type="SAM" id="SignalP"/>
    </source>
</evidence>
<protein>
    <submittedName>
        <fullName evidence="2">Uncharacterized protein</fullName>
    </submittedName>
</protein>
<reference evidence="3" key="1">
    <citation type="submission" date="2016-05" db="EMBL/GenBank/DDBJ databases">
        <title>Draft genome of Corynebacterium afermentans subsp. afermentans LCDC 88199T.</title>
        <authorList>
            <person name="Bernier A.-M."/>
            <person name="Bernard K."/>
        </authorList>
    </citation>
    <scope>NUCLEOTIDE SEQUENCE [LARGE SCALE GENOMIC DNA]</scope>
    <source>
        <strain evidence="3">NML04-0072</strain>
    </source>
</reference>
<sequence>MKPILTALLIAALSAPAAAECLIQANSIGGIRLGQTPAQVKQQFPRARLRRTSDGEGVSYIAIALPNGTEIIAYQASVEDDSSSSINQRAKITMLQTSSPTCSTVSGVRPGMTLQAAAGKLGRVKQIMQSEIEAREFATFERQPAWLTIQVEDAGRYRPADDGPPRSTSRYRPNSKILSLWIGQ</sequence>
<feature type="signal peptide" evidence="1">
    <location>
        <begin position="1"/>
        <end position="19"/>
    </location>
</feature>